<feature type="region of interest" description="Disordered" evidence="1">
    <location>
        <begin position="13"/>
        <end position="38"/>
    </location>
</feature>
<evidence type="ECO:0000313" key="2">
    <source>
        <dbReference type="EMBL" id="CAG9853537.1"/>
    </source>
</evidence>
<keyword evidence="3" id="KW-1185">Reference proteome</keyword>
<dbReference type="Proteomes" id="UP001153712">
    <property type="component" value="Chromosome 1"/>
</dbReference>
<reference evidence="2" key="1">
    <citation type="submission" date="2022-01" db="EMBL/GenBank/DDBJ databases">
        <authorList>
            <person name="King R."/>
        </authorList>
    </citation>
    <scope>NUCLEOTIDE SEQUENCE</scope>
</reference>
<sequence>MFFGKDRDFEQKAFGWDGSQTGGSPSGPQSGGVGGQGAQGLVHWMSVMAEHMDPAMSHYMPWSQEQCGQHGKDDYPNWTRNTMGINKQGYESKMNEHNQMQKGLYGMEDHHMTGTPGIYTSGRSTSSSSSPGVAGSSPALLVVPQPINATKMGGMQNGGPQPRKYQCKMCPQSRSIEEIGPNLDEQYLRIATVPPAAHTVEYRPSYRPTSGGRTRLLKISRFTKKPILRAPSF</sequence>
<proteinExistence type="predicted"/>
<evidence type="ECO:0000313" key="3">
    <source>
        <dbReference type="Proteomes" id="UP001153712"/>
    </source>
</evidence>
<protein>
    <submittedName>
        <fullName evidence="2">Uncharacterized protein</fullName>
    </submittedName>
</protein>
<accession>A0A9N9TEY3</accession>
<gene>
    <name evidence="2" type="ORF">PHYEVI_LOCUS14</name>
</gene>
<evidence type="ECO:0000256" key="1">
    <source>
        <dbReference type="SAM" id="MobiDB-lite"/>
    </source>
</evidence>
<feature type="compositionally biased region" description="Gly residues" evidence="1">
    <location>
        <begin position="20"/>
        <end position="38"/>
    </location>
</feature>
<dbReference type="AlphaFoldDB" id="A0A9N9TEY3"/>
<organism evidence="2 3">
    <name type="scientific">Phyllotreta striolata</name>
    <name type="common">Striped flea beetle</name>
    <name type="synonym">Crioceris striolata</name>
    <dbReference type="NCBI Taxonomy" id="444603"/>
    <lineage>
        <taxon>Eukaryota</taxon>
        <taxon>Metazoa</taxon>
        <taxon>Ecdysozoa</taxon>
        <taxon>Arthropoda</taxon>
        <taxon>Hexapoda</taxon>
        <taxon>Insecta</taxon>
        <taxon>Pterygota</taxon>
        <taxon>Neoptera</taxon>
        <taxon>Endopterygota</taxon>
        <taxon>Coleoptera</taxon>
        <taxon>Polyphaga</taxon>
        <taxon>Cucujiformia</taxon>
        <taxon>Chrysomeloidea</taxon>
        <taxon>Chrysomelidae</taxon>
        <taxon>Galerucinae</taxon>
        <taxon>Alticini</taxon>
        <taxon>Phyllotreta</taxon>
    </lineage>
</organism>
<name>A0A9N9TEY3_PHYSR</name>
<dbReference type="EMBL" id="OU900094">
    <property type="protein sequence ID" value="CAG9853537.1"/>
    <property type="molecule type" value="Genomic_DNA"/>
</dbReference>
<dbReference type="OrthoDB" id="7469116at2759"/>